<dbReference type="GeneID" id="67472403"/>
<dbReference type="InterPro" id="IPR051531">
    <property type="entry name" value="N-acetyltransferase"/>
</dbReference>
<keyword evidence="2" id="KW-0808">Transferase</keyword>
<organism evidence="2 3">
    <name type="scientific">Paraclostridium bifermentans ATCC 638 = DSM 14991</name>
    <dbReference type="NCBI Taxonomy" id="1233171"/>
    <lineage>
        <taxon>Bacteria</taxon>
        <taxon>Bacillati</taxon>
        <taxon>Bacillota</taxon>
        <taxon>Clostridia</taxon>
        <taxon>Peptostreptococcales</taxon>
        <taxon>Peptostreptococcaceae</taxon>
        <taxon>Paraclostridium</taxon>
    </lineage>
</organism>
<dbReference type="PATRIC" id="fig|1233171.3.peg.1444"/>
<protein>
    <submittedName>
        <fullName evidence="2">Acetyltransferase family protein</fullName>
    </submittedName>
</protein>
<dbReference type="RefSeq" id="WP_021432729.1">
    <property type="nucleotide sequence ID" value="NZ_AVNC01000015.1"/>
</dbReference>
<dbReference type="InterPro" id="IPR000182">
    <property type="entry name" value="GNAT_dom"/>
</dbReference>
<evidence type="ECO:0000259" key="1">
    <source>
        <dbReference type="PROSITE" id="PS51186"/>
    </source>
</evidence>
<dbReference type="PROSITE" id="PS51186">
    <property type="entry name" value="GNAT"/>
    <property type="match status" value="1"/>
</dbReference>
<dbReference type="InterPro" id="IPR016181">
    <property type="entry name" value="Acyl_CoA_acyltransferase"/>
</dbReference>
<comment type="caution">
    <text evidence="2">The sequence shown here is derived from an EMBL/GenBank/DDBJ whole genome shotgun (WGS) entry which is preliminary data.</text>
</comment>
<sequence>MENVFLKTDRLLFRKILKGDYKEVASILQDIEVMYAWEKSFSDEEVENWIDENTKRYKNEGYSYFLVTEKMSGKMIGLAGPLIENINGEKFIGVAYILKKEFWNKGYATESAKACIRYAFNELNANEVIAQIKTNNISSRNVAKRLNMKQVDKYIKIYDKKEMEHLIYSIKREDYFELFEGK</sequence>
<dbReference type="Proteomes" id="UP000015688">
    <property type="component" value="Unassembled WGS sequence"/>
</dbReference>
<dbReference type="AlphaFoldDB" id="T4VPL4"/>
<dbReference type="PANTHER" id="PTHR43792:SF1">
    <property type="entry name" value="N-ACETYLTRANSFERASE DOMAIN-CONTAINING PROTEIN"/>
    <property type="match status" value="1"/>
</dbReference>
<dbReference type="SUPFAM" id="SSF55729">
    <property type="entry name" value="Acyl-CoA N-acyltransferases (Nat)"/>
    <property type="match status" value="1"/>
</dbReference>
<evidence type="ECO:0000313" key="3">
    <source>
        <dbReference type="Proteomes" id="UP000015688"/>
    </source>
</evidence>
<dbReference type="Pfam" id="PF13302">
    <property type="entry name" value="Acetyltransf_3"/>
    <property type="match status" value="1"/>
</dbReference>
<dbReference type="Gene3D" id="3.40.630.30">
    <property type="match status" value="1"/>
</dbReference>
<gene>
    <name evidence="2" type="ORF">C672_1550</name>
</gene>
<accession>T4VPL4</accession>
<feature type="domain" description="N-acetyltransferase" evidence="1">
    <location>
        <begin position="19"/>
        <end position="173"/>
    </location>
</feature>
<evidence type="ECO:0000313" key="2">
    <source>
        <dbReference type="EMBL" id="EQK42607.1"/>
    </source>
</evidence>
<proteinExistence type="predicted"/>
<reference evidence="2 3" key="1">
    <citation type="submission" date="2013-06" db="EMBL/GenBank/DDBJ databases">
        <authorList>
            <person name="Walk S."/>
            <person name="Aronoff D."/>
            <person name="Young V.Y."/>
            <person name="Marsh J."/>
            <person name="Harrison L."/>
            <person name="Daugherty S.C."/>
            <person name="Shefchek K.A."/>
            <person name="Hine E.E."/>
            <person name="Tallon L.J."/>
            <person name="Sadzewicz L.K."/>
            <person name="Rasko D.A."/>
        </authorList>
    </citation>
    <scope>NUCLEOTIDE SEQUENCE [LARGE SCALE GENOMIC DNA]</scope>
    <source>
        <strain evidence="2 3">ATCC 638</strain>
    </source>
</reference>
<name>T4VPL4_PARBF</name>
<dbReference type="PANTHER" id="PTHR43792">
    <property type="entry name" value="GNAT FAMILY, PUTATIVE (AFU_ORTHOLOGUE AFUA_3G00765)-RELATED-RELATED"/>
    <property type="match status" value="1"/>
</dbReference>
<dbReference type="EMBL" id="AVNC01000015">
    <property type="protein sequence ID" value="EQK42607.1"/>
    <property type="molecule type" value="Genomic_DNA"/>
</dbReference>
<dbReference type="GO" id="GO:0016747">
    <property type="term" value="F:acyltransferase activity, transferring groups other than amino-acyl groups"/>
    <property type="evidence" value="ECO:0007669"/>
    <property type="project" value="InterPro"/>
</dbReference>